<dbReference type="EMBL" id="WJIE01000006">
    <property type="protein sequence ID" value="MRG94875.1"/>
    <property type="molecule type" value="Genomic_DNA"/>
</dbReference>
<dbReference type="PANTHER" id="PTHR42681">
    <property type="entry name" value="MALONYL-COA-ACYL CARRIER PROTEIN TRANSACYLASE, MITOCHONDRIAL"/>
    <property type="match status" value="1"/>
</dbReference>
<dbReference type="SMART" id="SM00827">
    <property type="entry name" value="PKS_AT"/>
    <property type="match status" value="1"/>
</dbReference>
<dbReference type="Pfam" id="PF00698">
    <property type="entry name" value="Acyl_transf_1"/>
    <property type="match status" value="1"/>
</dbReference>
<dbReference type="SUPFAM" id="SSF52151">
    <property type="entry name" value="FabD/lysophospholipase-like"/>
    <property type="match status" value="1"/>
</dbReference>
<proteinExistence type="predicted"/>
<gene>
    <name evidence="6" type="ORF">GF068_23565</name>
</gene>
<dbReference type="GO" id="GO:0004314">
    <property type="term" value="F:[acyl-carrier-protein] S-malonyltransferase activity"/>
    <property type="evidence" value="ECO:0007669"/>
    <property type="project" value="UniProtKB-EC"/>
</dbReference>
<comment type="catalytic activity">
    <reaction evidence="4">
        <text>holo-[ACP] + malonyl-CoA = malonyl-[ACP] + CoA</text>
        <dbReference type="Rhea" id="RHEA:41792"/>
        <dbReference type="Rhea" id="RHEA-COMP:9623"/>
        <dbReference type="Rhea" id="RHEA-COMP:9685"/>
        <dbReference type="ChEBI" id="CHEBI:57287"/>
        <dbReference type="ChEBI" id="CHEBI:57384"/>
        <dbReference type="ChEBI" id="CHEBI:64479"/>
        <dbReference type="ChEBI" id="CHEBI:78449"/>
        <dbReference type="EC" id="2.3.1.39"/>
    </reaction>
</comment>
<evidence type="ECO:0000256" key="2">
    <source>
        <dbReference type="ARBA" id="ARBA00022679"/>
    </source>
</evidence>
<dbReference type="Gene3D" id="3.30.70.250">
    <property type="entry name" value="Malonyl-CoA ACP transacylase, ACP-binding"/>
    <property type="match status" value="1"/>
</dbReference>
<dbReference type="InterPro" id="IPR016035">
    <property type="entry name" value="Acyl_Trfase/lysoPLipase"/>
</dbReference>
<evidence type="ECO:0000256" key="1">
    <source>
        <dbReference type="ARBA" id="ARBA00013258"/>
    </source>
</evidence>
<keyword evidence="3 6" id="KW-0012">Acyltransferase</keyword>
<evidence type="ECO:0000313" key="7">
    <source>
        <dbReference type="Proteomes" id="UP000440224"/>
    </source>
</evidence>
<dbReference type="InterPro" id="IPR014043">
    <property type="entry name" value="Acyl_transferase_dom"/>
</dbReference>
<evidence type="ECO:0000256" key="3">
    <source>
        <dbReference type="ARBA" id="ARBA00023315"/>
    </source>
</evidence>
<dbReference type="Proteomes" id="UP000440224">
    <property type="component" value="Unassembled WGS sequence"/>
</dbReference>
<dbReference type="Gene3D" id="3.40.366.10">
    <property type="entry name" value="Malonyl-Coenzyme A Acyl Carrier Protein, domain 2"/>
    <property type="match status" value="1"/>
</dbReference>
<dbReference type="GO" id="GO:0005829">
    <property type="term" value="C:cytosol"/>
    <property type="evidence" value="ECO:0007669"/>
    <property type="project" value="TreeGrafter"/>
</dbReference>
<dbReference type="InterPro" id="IPR050858">
    <property type="entry name" value="Mal-CoA-ACP_Trans/PKS_FabD"/>
</dbReference>
<evidence type="ECO:0000313" key="6">
    <source>
        <dbReference type="EMBL" id="MRG94875.1"/>
    </source>
</evidence>
<name>A0A6N7PXA6_9BACT</name>
<sequence>MTVAFLFPGQGAKGLFEAASFVANEPRGKEMLDRAAEATDIAPSELLAKGGRALERTEVQQPALTAIALFVHVELLAAGIPPDFVAGHSLGELPAWAATGAITPEDAIMIAALRGRLMAREAARHPGMMLALSCAELSPVLLRGTLQRAIARCGSKVTIAATNTPDELVVSGDEETIGKLVKTLEDAQGGFNDNKPFHFRRLPVAGPWHSESMKDAVPELEAALTRARRGAMRVPLVLNATGKLAEEEGSVPRLLAGQLVSAVRWTDVMTTLKDRGVTDYVTIAPGAVLRSLVRTNLGPDVRIHATENTADIRRTADALRRSLS</sequence>
<evidence type="ECO:0000259" key="5">
    <source>
        <dbReference type="SMART" id="SM00827"/>
    </source>
</evidence>
<dbReference type="InterPro" id="IPR001227">
    <property type="entry name" value="Ac_transferase_dom_sf"/>
</dbReference>
<reference evidence="6 7" key="1">
    <citation type="submission" date="2019-10" db="EMBL/GenBank/DDBJ databases">
        <title>A soil myxobacterium in the family Polyangiaceae.</title>
        <authorList>
            <person name="Li Y."/>
            <person name="Wang J."/>
        </authorList>
    </citation>
    <scope>NUCLEOTIDE SEQUENCE [LARGE SCALE GENOMIC DNA]</scope>
    <source>
        <strain evidence="6 7">DSM 14734</strain>
    </source>
</reference>
<dbReference type="InterPro" id="IPR016036">
    <property type="entry name" value="Malonyl_transacylase_ACP-bd"/>
</dbReference>
<organism evidence="6 7">
    <name type="scientific">Polyangium spumosum</name>
    <dbReference type="NCBI Taxonomy" id="889282"/>
    <lineage>
        <taxon>Bacteria</taxon>
        <taxon>Pseudomonadati</taxon>
        <taxon>Myxococcota</taxon>
        <taxon>Polyangia</taxon>
        <taxon>Polyangiales</taxon>
        <taxon>Polyangiaceae</taxon>
        <taxon>Polyangium</taxon>
    </lineage>
</organism>
<dbReference type="SUPFAM" id="SSF55048">
    <property type="entry name" value="Probable ACP-binding domain of malonyl-CoA ACP transacylase"/>
    <property type="match status" value="1"/>
</dbReference>
<comment type="caution">
    <text evidence="6">The sequence shown here is derived from an EMBL/GenBank/DDBJ whole genome shotgun (WGS) entry which is preliminary data.</text>
</comment>
<dbReference type="GO" id="GO:0006633">
    <property type="term" value="P:fatty acid biosynthetic process"/>
    <property type="evidence" value="ECO:0007669"/>
    <property type="project" value="TreeGrafter"/>
</dbReference>
<protein>
    <recommendedName>
        <fullName evidence="1">[acyl-carrier-protein] S-malonyltransferase</fullName>
        <ecNumber evidence="1">2.3.1.39</ecNumber>
    </recommendedName>
</protein>
<keyword evidence="2 6" id="KW-0808">Transferase</keyword>
<dbReference type="PANTHER" id="PTHR42681:SF1">
    <property type="entry name" value="MALONYL-COA-ACYL CARRIER PROTEIN TRANSACYLASE, MITOCHONDRIAL"/>
    <property type="match status" value="1"/>
</dbReference>
<accession>A0A6N7PXA6</accession>
<evidence type="ECO:0000256" key="4">
    <source>
        <dbReference type="ARBA" id="ARBA00048462"/>
    </source>
</evidence>
<dbReference type="AlphaFoldDB" id="A0A6N7PXA6"/>
<dbReference type="EC" id="2.3.1.39" evidence="1"/>
<keyword evidence="7" id="KW-1185">Reference proteome</keyword>
<feature type="domain" description="Malonyl-CoA:ACP transacylase (MAT)" evidence="5">
    <location>
        <begin position="6"/>
        <end position="323"/>
    </location>
</feature>